<name>A0A3R6EIK0_9FIRM</name>
<gene>
    <name evidence="1" type="ORF">DW856_17295</name>
</gene>
<accession>A0A3R6EIK0</accession>
<protein>
    <submittedName>
        <fullName evidence="1">Uncharacterized protein</fullName>
    </submittedName>
</protein>
<organism evidence="1 2">
    <name type="scientific">Roseburia intestinalis</name>
    <dbReference type="NCBI Taxonomy" id="166486"/>
    <lineage>
        <taxon>Bacteria</taxon>
        <taxon>Bacillati</taxon>
        <taxon>Bacillota</taxon>
        <taxon>Clostridia</taxon>
        <taxon>Lachnospirales</taxon>
        <taxon>Lachnospiraceae</taxon>
        <taxon>Roseburia</taxon>
    </lineage>
</organism>
<evidence type="ECO:0000313" key="2">
    <source>
        <dbReference type="Proteomes" id="UP000283513"/>
    </source>
</evidence>
<sequence>MREKIIEKLIERGYNASAIDTVKNGVVWHGIVIKEENKSMAPVIYLDDLDGQHDLEESVSYVIAVYEKHRDFQFDVNLLKDKEFIMKRIYIGMQKSSSEPLEKRESFLNGIEEYLFIDVSDGVIKVRKNLLNMDMHEVWEQALRNTIENSEIESIQEVLKEVFFDTGLEDELNEGLKLHPMFVISNYKKRYGASAILNRRLLKKIAVQYNTSKVLILPSSVHEMIVIPYNENMDINDFSETVHEVNSCTVAEEEQLTDRAYILKVLDV</sequence>
<dbReference type="RefSeq" id="WP_118599158.1">
    <property type="nucleotide sequence ID" value="NZ_QSHO01000020.1"/>
</dbReference>
<evidence type="ECO:0000313" key="1">
    <source>
        <dbReference type="EMBL" id="RHC13548.1"/>
    </source>
</evidence>
<dbReference type="InterPro" id="IPR043743">
    <property type="entry name" value="DUF5688"/>
</dbReference>
<dbReference type="Proteomes" id="UP000283513">
    <property type="component" value="Unassembled WGS sequence"/>
</dbReference>
<dbReference type="EMBL" id="QSHO01000020">
    <property type="protein sequence ID" value="RHC13548.1"/>
    <property type="molecule type" value="Genomic_DNA"/>
</dbReference>
<comment type="caution">
    <text evidence="1">The sequence shown here is derived from an EMBL/GenBank/DDBJ whole genome shotgun (WGS) entry which is preliminary data.</text>
</comment>
<reference evidence="1 2" key="1">
    <citation type="submission" date="2018-08" db="EMBL/GenBank/DDBJ databases">
        <title>A genome reference for cultivated species of the human gut microbiota.</title>
        <authorList>
            <person name="Zou Y."/>
            <person name="Xue W."/>
            <person name="Luo G."/>
        </authorList>
    </citation>
    <scope>NUCLEOTIDE SEQUENCE [LARGE SCALE GENOMIC DNA]</scope>
    <source>
        <strain evidence="1 2">AM37-1AC</strain>
    </source>
</reference>
<proteinExistence type="predicted"/>
<dbReference type="Pfam" id="PF18941">
    <property type="entry name" value="DUF5688"/>
    <property type="match status" value="1"/>
</dbReference>
<dbReference type="AlphaFoldDB" id="A0A3R6EIK0"/>